<proteinExistence type="predicted"/>
<accession>A0A0H5RDH2</accession>
<sequence>MICAPSTSWHATMHGPLSVEENRGDNSKSPMPVDSIESLNAVVVFAVSIMSSCSVSSRRYSIWFHYLLSRVISDTGHRADNISDHCSSLVSLLSKPGRQTSAP</sequence>
<organism evidence="2">
    <name type="scientific">Spongospora subterranea</name>
    <dbReference type="NCBI Taxonomy" id="70186"/>
    <lineage>
        <taxon>Eukaryota</taxon>
        <taxon>Sar</taxon>
        <taxon>Rhizaria</taxon>
        <taxon>Endomyxa</taxon>
        <taxon>Phytomyxea</taxon>
        <taxon>Plasmodiophorida</taxon>
        <taxon>Plasmodiophoridae</taxon>
        <taxon>Spongospora</taxon>
    </lineage>
</organism>
<dbReference type="EMBL" id="HACM01006162">
    <property type="protein sequence ID" value="CRZ06604.1"/>
    <property type="molecule type" value="Transcribed_RNA"/>
</dbReference>
<evidence type="ECO:0000313" key="2">
    <source>
        <dbReference type="EMBL" id="CRZ06604.1"/>
    </source>
</evidence>
<feature type="compositionally biased region" description="Polar residues" evidence="1">
    <location>
        <begin position="1"/>
        <end position="10"/>
    </location>
</feature>
<feature type="non-terminal residue" evidence="2">
    <location>
        <position position="103"/>
    </location>
</feature>
<name>A0A0H5RDH2_9EUKA</name>
<protein>
    <submittedName>
        <fullName evidence="2">Uncharacterized protein</fullName>
    </submittedName>
</protein>
<evidence type="ECO:0000256" key="1">
    <source>
        <dbReference type="SAM" id="MobiDB-lite"/>
    </source>
</evidence>
<dbReference type="AlphaFoldDB" id="A0A0H5RDH2"/>
<reference evidence="2" key="1">
    <citation type="submission" date="2015-04" db="EMBL/GenBank/DDBJ databases">
        <title>The genome sequence of the plant pathogenic Rhizarian Plasmodiophora brassicae reveals insights in its biotrophic life cycle and the origin of chitin synthesis.</title>
        <authorList>
            <person name="Schwelm A."/>
            <person name="Fogelqvist J."/>
            <person name="Knaust A."/>
            <person name="Julke S."/>
            <person name="Lilja T."/>
            <person name="Dhandapani V."/>
            <person name="Bonilla-Rosso G."/>
            <person name="Karlsson M."/>
            <person name="Shevchenko A."/>
            <person name="Choi S.R."/>
            <person name="Kim H.G."/>
            <person name="Park J.Y."/>
            <person name="Lim Y.P."/>
            <person name="Ludwig-Muller J."/>
            <person name="Dixelius C."/>
        </authorList>
    </citation>
    <scope>NUCLEOTIDE SEQUENCE</scope>
    <source>
        <tissue evidence="2">Potato root galls</tissue>
    </source>
</reference>
<feature type="region of interest" description="Disordered" evidence="1">
    <location>
        <begin position="1"/>
        <end position="31"/>
    </location>
</feature>